<comment type="caution">
    <text evidence="1">The sequence shown here is derived from an EMBL/GenBank/DDBJ whole genome shotgun (WGS) entry which is preliminary data.</text>
</comment>
<dbReference type="Gene3D" id="3.90.550.10">
    <property type="entry name" value="Spore Coat Polysaccharide Biosynthesis Protein SpsA, Chain A"/>
    <property type="match status" value="1"/>
</dbReference>
<dbReference type="PANTHER" id="PTHR21485:SF3">
    <property type="entry name" value="N-ACYLNEURAMINATE CYTIDYLYLTRANSFERASE"/>
    <property type="match status" value="1"/>
</dbReference>
<accession>A0A1F7RPV5</accession>
<dbReference type="InterPro" id="IPR029044">
    <property type="entry name" value="Nucleotide-diphossugar_trans"/>
</dbReference>
<dbReference type="InterPro" id="IPR050793">
    <property type="entry name" value="CMP-NeuNAc_synthase"/>
</dbReference>
<gene>
    <name evidence="1" type="ORF">A2161_21165</name>
</gene>
<dbReference type="Proteomes" id="UP000179266">
    <property type="component" value="Unassembled WGS sequence"/>
</dbReference>
<dbReference type="CDD" id="cd02513">
    <property type="entry name" value="CMP-NeuAc_Synthase"/>
    <property type="match status" value="1"/>
</dbReference>
<protein>
    <recommendedName>
        <fullName evidence="3">Acylneuraminate cytidylyltransferase</fullName>
    </recommendedName>
</protein>
<evidence type="ECO:0000313" key="2">
    <source>
        <dbReference type="Proteomes" id="UP000179266"/>
    </source>
</evidence>
<dbReference type="EMBL" id="MGDD01000278">
    <property type="protein sequence ID" value="OGL43360.1"/>
    <property type="molecule type" value="Genomic_DNA"/>
</dbReference>
<organism evidence="1 2">
    <name type="scientific">Candidatus Schekmanbacteria bacterium RBG_13_48_7</name>
    <dbReference type="NCBI Taxonomy" id="1817878"/>
    <lineage>
        <taxon>Bacteria</taxon>
        <taxon>Candidatus Schekmaniibacteriota</taxon>
    </lineage>
</organism>
<evidence type="ECO:0008006" key="3">
    <source>
        <dbReference type="Google" id="ProtNLM"/>
    </source>
</evidence>
<sequence length="225" mass="24965">MQEKPVAIIPARGGSTGIPRKNIFMINGLPLIHYTIQAALDAQIEGLEVYVSTEDSEIAKISTQYGIHIIDRPSELSMDTTSTEAVIIHALEILTMGSFIASPIILLQATSPLRSAREIEAAYECFILTGADSLLSVNLDHGLYWSGSPDQPKPEYDIRNRPRRQDMSPLYRENGALYITKPEIYLKYKNRLGGKIILYPMDSLSSVDIDEPTDIKIAQCLLSTP</sequence>
<evidence type="ECO:0000313" key="1">
    <source>
        <dbReference type="EMBL" id="OGL43360.1"/>
    </source>
</evidence>
<dbReference type="Pfam" id="PF02348">
    <property type="entry name" value="CTP_transf_3"/>
    <property type="match status" value="1"/>
</dbReference>
<dbReference type="InterPro" id="IPR003329">
    <property type="entry name" value="Cytidylyl_trans"/>
</dbReference>
<dbReference type="PANTHER" id="PTHR21485">
    <property type="entry name" value="HAD SUPERFAMILY MEMBERS CMAS AND KDSC"/>
    <property type="match status" value="1"/>
</dbReference>
<name>A0A1F7RPV5_9BACT</name>
<dbReference type="AlphaFoldDB" id="A0A1F7RPV5"/>
<proteinExistence type="predicted"/>
<reference evidence="1 2" key="1">
    <citation type="journal article" date="2016" name="Nat. Commun.">
        <title>Thousands of microbial genomes shed light on interconnected biogeochemical processes in an aquifer system.</title>
        <authorList>
            <person name="Anantharaman K."/>
            <person name="Brown C.T."/>
            <person name="Hug L.A."/>
            <person name="Sharon I."/>
            <person name="Castelle C.J."/>
            <person name="Probst A.J."/>
            <person name="Thomas B.C."/>
            <person name="Singh A."/>
            <person name="Wilkins M.J."/>
            <person name="Karaoz U."/>
            <person name="Brodie E.L."/>
            <person name="Williams K.H."/>
            <person name="Hubbard S.S."/>
            <person name="Banfield J.F."/>
        </authorList>
    </citation>
    <scope>NUCLEOTIDE SEQUENCE [LARGE SCALE GENOMIC DNA]</scope>
</reference>
<dbReference type="GO" id="GO:0008781">
    <property type="term" value="F:N-acylneuraminate cytidylyltransferase activity"/>
    <property type="evidence" value="ECO:0007669"/>
    <property type="project" value="TreeGrafter"/>
</dbReference>
<dbReference type="SUPFAM" id="SSF53448">
    <property type="entry name" value="Nucleotide-diphospho-sugar transferases"/>
    <property type="match status" value="1"/>
</dbReference>